<dbReference type="Proteomes" id="UP000279994">
    <property type="component" value="Unassembled WGS sequence"/>
</dbReference>
<feature type="transmembrane region" description="Helical" evidence="8">
    <location>
        <begin position="246"/>
        <end position="266"/>
    </location>
</feature>
<evidence type="ECO:0000259" key="9">
    <source>
        <dbReference type="PROSITE" id="PS50928"/>
    </source>
</evidence>
<feature type="transmembrane region" description="Helical" evidence="8">
    <location>
        <begin position="12"/>
        <end position="39"/>
    </location>
</feature>
<dbReference type="Gene3D" id="1.10.3720.10">
    <property type="entry name" value="MetI-like"/>
    <property type="match status" value="1"/>
</dbReference>
<evidence type="ECO:0000256" key="8">
    <source>
        <dbReference type="RuleBase" id="RU363032"/>
    </source>
</evidence>
<evidence type="ECO:0000256" key="1">
    <source>
        <dbReference type="ARBA" id="ARBA00004651"/>
    </source>
</evidence>
<dbReference type="OrthoDB" id="9808619at2"/>
<organism evidence="10 11">
    <name type="scientific">Nocardioides pocheonensis</name>
    <dbReference type="NCBI Taxonomy" id="661485"/>
    <lineage>
        <taxon>Bacteria</taxon>
        <taxon>Bacillati</taxon>
        <taxon>Actinomycetota</taxon>
        <taxon>Actinomycetes</taxon>
        <taxon>Propionibacteriales</taxon>
        <taxon>Nocardioidaceae</taxon>
        <taxon>Nocardioides</taxon>
    </lineage>
</organism>
<protein>
    <submittedName>
        <fullName evidence="10">ABC transporter permease</fullName>
    </submittedName>
</protein>
<proteinExistence type="inferred from homology"/>
<evidence type="ECO:0000256" key="6">
    <source>
        <dbReference type="ARBA" id="ARBA00022989"/>
    </source>
</evidence>
<dbReference type="AlphaFoldDB" id="A0A3N0GW42"/>
<name>A0A3N0GW42_9ACTN</name>
<dbReference type="PROSITE" id="PS50928">
    <property type="entry name" value="ABC_TM1"/>
    <property type="match status" value="1"/>
</dbReference>
<reference evidence="10 11" key="1">
    <citation type="submission" date="2018-11" db="EMBL/GenBank/DDBJ databases">
        <authorList>
            <person name="Li F."/>
        </authorList>
    </citation>
    <scope>NUCLEOTIDE SEQUENCE [LARGE SCALE GENOMIC DNA]</scope>
    <source>
        <strain evidence="10 11">Gsoil 818</strain>
    </source>
</reference>
<evidence type="ECO:0000313" key="11">
    <source>
        <dbReference type="Proteomes" id="UP000279994"/>
    </source>
</evidence>
<dbReference type="PANTHER" id="PTHR42929">
    <property type="entry name" value="INNER MEMBRANE ABC TRANSPORTER PERMEASE PROTEIN YDCU-RELATED-RELATED"/>
    <property type="match status" value="1"/>
</dbReference>
<gene>
    <name evidence="10" type="ORF">EFL26_05270</name>
</gene>
<dbReference type="EMBL" id="RJSF01000009">
    <property type="protein sequence ID" value="RNM16358.1"/>
    <property type="molecule type" value="Genomic_DNA"/>
</dbReference>
<evidence type="ECO:0000256" key="2">
    <source>
        <dbReference type="ARBA" id="ARBA00007069"/>
    </source>
</evidence>
<evidence type="ECO:0000256" key="5">
    <source>
        <dbReference type="ARBA" id="ARBA00022692"/>
    </source>
</evidence>
<feature type="transmembrane region" description="Helical" evidence="8">
    <location>
        <begin position="106"/>
        <end position="125"/>
    </location>
</feature>
<evidence type="ECO:0000313" key="10">
    <source>
        <dbReference type="EMBL" id="RNM16358.1"/>
    </source>
</evidence>
<feature type="domain" description="ABC transmembrane type-1" evidence="9">
    <location>
        <begin position="70"/>
        <end position="267"/>
    </location>
</feature>
<dbReference type="InterPro" id="IPR000515">
    <property type="entry name" value="MetI-like"/>
</dbReference>
<dbReference type="GO" id="GO:0055085">
    <property type="term" value="P:transmembrane transport"/>
    <property type="evidence" value="ECO:0007669"/>
    <property type="project" value="InterPro"/>
</dbReference>
<evidence type="ECO:0000256" key="7">
    <source>
        <dbReference type="ARBA" id="ARBA00023136"/>
    </source>
</evidence>
<dbReference type="GO" id="GO:0005886">
    <property type="term" value="C:plasma membrane"/>
    <property type="evidence" value="ECO:0007669"/>
    <property type="project" value="UniProtKB-SubCell"/>
</dbReference>
<comment type="caution">
    <text evidence="10">The sequence shown here is derived from an EMBL/GenBank/DDBJ whole genome shotgun (WGS) entry which is preliminary data.</text>
</comment>
<dbReference type="Pfam" id="PF00528">
    <property type="entry name" value="BPD_transp_1"/>
    <property type="match status" value="1"/>
</dbReference>
<dbReference type="InterPro" id="IPR035906">
    <property type="entry name" value="MetI-like_sf"/>
</dbReference>
<evidence type="ECO:0000256" key="3">
    <source>
        <dbReference type="ARBA" id="ARBA00022448"/>
    </source>
</evidence>
<comment type="similarity">
    <text evidence="2">Belongs to the binding-protein-dependent transport system permease family. CysTW subfamily.</text>
</comment>
<feature type="transmembrane region" description="Helical" evidence="8">
    <location>
        <begin position="74"/>
        <end position="94"/>
    </location>
</feature>
<sequence>MSSRPGPSTRTGLLLLPPMLWLGVAYLGALGALFLAAFWTTNEFTGDLVKVFTLDNFRQLLQLPVYRTITARTLGVAVLVTLVDAALALPVAFFMAKVARPGLQRLLVIAVLMPLWASYLVKAYAWRGMLSQSGPLSWLGISPGYGLTGLVVTLAYLWLPYMILPVYAGLQKLPDSLLEASADLGAPALTTFRRVVLPLVFPALVAGSIFTFSLTMGDYIAVKIVGGPTQMLGNVVADNYGVANNLPFAAAYAVVPVLVMLGYLGVVRRTGALENL</sequence>
<feature type="transmembrane region" description="Helical" evidence="8">
    <location>
        <begin position="145"/>
        <end position="164"/>
    </location>
</feature>
<dbReference type="CDD" id="cd06261">
    <property type="entry name" value="TM_PBP2"/>
    <property type="match status" value="1"/>
</dbReference>
<keyword evidence="6 8" id="KW-1133">Transmembrane helix</keyword>
<accession>A0A3N0GW42</accession>
<dbReference type="PANTHER" id="PTHR42929:SF1">
    <property type="entry name" value="INNER MEMBRANE ABC TRANSPORTER PERMEASE PROTEIN YDCU-RELATED"/>
    <property type="match status" value="1"/>
</dbReference>
<keyword evidence="5 8" id="KW-0812">Transmembrane</keyword>
<keyword evidence="7 8" id="KW-0472">Membrane</keyword>
<keyword evidence="11" id="KW-1185">Reference proteome</keyword>
<dbReference type="SUPFAM" id="SSF161098">
    <property type="entry name" value="MetI-like"/>
    <property type="match status" value="1"/>
</dbReference>
<feature type="transmembrane region" description="Helical" evidence="8">
    <location>
        <begin position="199"/>
        <end position="226"/>
    </location>
</feature>
<keyword evidence="4" id="KW-1003">Cell membrane</keyword>
<evidence type="ECO:0000256" key="4">
    <source>
        <dbReference type="ARBA" id="ARBA00022475"/>
    </source>
</evidence>
<keyword evidence="3 8" id="KW-0813">Transport</keyword>
<comment type="subcellular location">
    <subcellularLocation>
        <location evidence="1 8">Cell membrane</location>
        <topology evidence="1 8">Multi-pass membrane protein</topology>
    </subcellularLocation>
</comment>